<reference evidence="3 4" key="1">
    <citation type="submission" date="2024-09" db="EMBL/GenBank/DDBJ databases">
        <authorList>
            <person name="Sun Q."/>
            <person name="Mori K."/>
        </authorList>
    </citation>
    <scope>NUCLEOTIDE SEQUENCE [LARGE SCALE GENOMIC DNA]</scope>
    <source>
        <strain evidence="3 4">NCAIM B.02604</strain>
    </source>
</reference>
<dbReference type="Gene3D" id="3.10.129.10">
    <property type="entry name" value="Hotdog Thioesterase"/>
    <property type="match status" value="1"/>
</dbReference>
<evidence type="ECO:0000259" key="2">
    <source>
        <dbReference type="Pfam" id="PF03061"/>
    </source>
</evidence>
<accession>A0ABV6PBA2</accession>
<dbReference type="GO" id="GO:0016787">
    <property type="term" value="F:hydrolase activity"/>
    <property type="evidence" value="ECO:0007669"/>
    <property type="project" value="UniProtKB-KW"/>
</dbReference>
<proteinExistence type="predicted"/>
<dbReference type="InterPro" id="IPR003736">
    <property type="entry name" value="PAAI_dom"/>
</dbReference>
<evidence type="ECO:0000313" key="3">
    <source>
        <dbReference type="EMBL" id="MFC0582406.1"/>
    </source>
</evidence>
<protein>
    <submittedName>
        <fullName evidence="3">PaaI family thioesterase</fullName>
        <ecNumber evidence="3">3.1.2.-</ecNumber>
    </submittedName>
</protein>
<dbReference type="CDD" id="cd03443">
    <property type="entry name" value="PaaI_thioesterase"/>
    <property type="match status" value="1"/>
</dbReference>
<dbReference type="Proteomes" id="UP001589862">
    <property type="component" value="Unassembled WGS sequence"/>
</dbReference>
<keyword evidence="1 3" id="KW-0378">Hydrolase</keyword>
<dbReference type="SUPFAM" id="SSF54637">
    <property type="entry name" value="Thioesterase/thiol ester dehydrase-isomerase"/>
    <property type="match status" value="1"/>
</dbReference>
<sequence>MAIPANLEEFQNTWRKFEERRGFDDIAATLGMTPAAADGESLTMTMALTDPIAQANGMYSAAALFGAADIVGTFTAMTAYAEAGQFPLAVQSNINLISNSKTETVSATAKILRAGRSLVVTEVQVHDEAGKLLTNTTFTYMLSEKKLGNK</sequence>
<dbReference type="RefSeq" id="WP_377459540.1">
    <property type="nucleotide sequence ID" value="NZ_JBHLUB010000030.1"/>
</dbReference>
<organism evidence="3 4">
    <name type="scientific">Micrococcoides hystricis</name>
    <dbReference type="NCBI Taxonomy" id="1572761"/>
    <lineage>
        <taxon>Bacteria</taxon>
        <taxon>Bacillati</taxon>
        <taxon>Actinomycetota</taxon>
        <taxon>Actinomycetes</taxon>
        <taxon>Micrococcales</taxon>
        <taxon>Micrococcaceae</taxon>
        <taxon>Micrococcoides</taxon>
    </lineage>
</organism>
<evidence type="ECO:0000256" key="1">
    <source>
        <dbReference type="ARBA" id="ARBA00022801"/>
    </source>
</evidence>
<gene>
    <name evidence="3" type="ORF">ACFFFR_08440</name>
</gene>
<evidence type="ECO:0000313" key="4">
    <source>
        <dbReference type="Proteomes" id="UP001589862"/>
    </source>
</evidence>
<name>A0ABV6PBA2_9MICC</name>
<dbReference type="EC" id="3.1.2.-" evidence="3"/>
<dbReference type="Pfam" id="PF03061">
    <property type="entry name" value="4HBT"/>
    <property type="match status" value="1"/>
</dbReference>
<dbReference type="NCBIfam" id="TIGR00369">
    <property type="entry name" value="unchar_dom_1"/>
    <property type="match status" value="1"/>
</dbReference>
<dbReference type="InterPro" id="IPR029069">
    <property type="entry name" value="HotDog_dom_sf"/>
</dbReference>
<comment type="caution">
    <text evidence="3">The sequence shown here is derived from an EMBL/GenBank/DDBJ whole genome shotgun (WGS) entry which is preliminary data.</text>
</comment>
<dbReference type="InterPro" id="IPR006683">
    <property type="entry name" value="Thioestr_dom"/>
</dbReference>
<feature type="domain" description="Thioesterase" evidence="2">
    <location>
        <begin position="62"/>
        <end position="132"/>
    </location>
</feature>
<keyword evidence="4" id="KW-1185">Reference proteome</keyword>
<dbReference type="EMBL" id="JBHLUB010000030">
    <property type="protein sequence ID" value="MFC0582406.1"/>
    <property type="molecule type" value="Genomic_DNA"/>
</dbReference>